<feature type="transmembrane region" description="Helical" evidence="7">
    <location>
        <begin position="83"/>
        <end position="102"/>
    </location>
</feature>
<evidence type="ECO:0000313" key="10">
    <source>
        <dbReference type="Proteomes" id="UP000679779"/>
    </source>
</evidence>
<organism evidence="9 10">
    <name type="scientific">Paenibacillus albilobatus</name>
    <dbReference type="NCBI Taxonomy" id="2716884"/>
    <lineage>
        <taxon>Bacteria</taxon>
        <taxon>Bacillati</taxon>
        <taxon>Bacillota</taxon>
        <taxon>Bacilli</taxon>
        <taxon>Bacillales</taxon>
        <taxon>Paenibacillaceae</taxon>
        <taxon>Paenibacillus</taxon>
    </lineage>
</organism>
<evidence type="ECO:0000259" key="8">
    <source>
        <dbReference type="PROSITE" id="PS50928"/>
    </source>
</evidence>
<dbReference type="Proteomes" id="UP000679779">
    <property type="component" value="Unassembled WGS sequence"/>
</dbReference>
<evidence type="ECO:0000256" key="4">
    <source>
        <dbReference type="ARBA" id="ARBA00022692"/>
    </source>
</evidence>
<keyword evidence="2 7" id="KW-0813">Transport</keyword>
<reference evidence="9" key="1">
    <citation type="submission" date="2021-03" db="EMBL/GenBank/DDBJ databases">
        <title>Antimicrobial resistance genes in bacteria isolated from Japanese honey, and their potential for conferring macrolide and lincosamide resistance in the American foulbrood pathogen Paenibacillus larvae.</title>
        <authorList>
            <person name="Okamoto M."/>
            <person name="Kumagai M."/>
            <person name="Kanamori H."/>
            <person name="Takamatsu D."/>
        </authorList>
    </citation>
    <scope>NUCLEOTIDE SEQUENCE</scope>
    <source>
        <strain evidence="9">J2TS6</strain>
    </source>
</reference>
<dbReference type="Pfam" id="PF00528">
    <property type="entry name" value="BPD_transp_1"/>
    <property type="match status" value="1"/>
</dbReference>
<keyword evidence="10" id="KW-1185">Reference proteome</keyword>
<accession>A0A919XNL4</accession>
<comment type="subcellular location">
    <subcellularLocation>
        <location evidence="1 7">Cell membrane</location>
        <topology evidence="1 7">Multi-pass membrane protein</topology>
    </subcellularLocation>
</comment>
<name>A0A919XNL4_9BACL</name>
<dbReference type="GO" id="GO:0005886">
    <property type="term" value="C:plasma membrane"/>
    <property type="evidence" value="ECO:0007669"/>
    <property type="project" value="UniProtKB-SubCell"/>
</dbReference>
<dbReference type="CDD" id="cd06261">
    <property type="entry name" value="TM_PBP2"/>
    <property type="match status" value="1"/>
</dbReference>
<protein>
    <submittedName>
        <fullName evidence="9">Lactose ABC transporter permease</fullName>
    </submittedName>
</protein>
<comment type="caution">
    <text evidence="9">The sequence shown here is derived from an EMBL/GenBank/DDBJ whole genome shotgun (WGS) entry which is preliminary data.</text>
</comment>
<keyword evidence="4 7" id="KW-0812">Transmembrane</keyword>
<dbReference type="PANTHER" id="PTHR43227">
    <property type="entry name" value="BLL4140 PROTEIN"/>
    <property type="match status" value="1"/>
</dbReference>
<dbReference type="EMBL" id="BORQ01000008">
    <property type="protein sequence ID" value="GIO34095.1"/>
    <property type="molecule type" value="Genomic_DNA"/>
</dbReference>
<sequence length="294" mass="32574">MKKKLTLSQKKSLLGVLFISPWFLGFVFLFAVPLYESLVYSFNHLTVAMSGFDTEFAGLQFYKEIFYKHPTFNRVLLDAVADLLINIPSIVVFSLFAATLLNQKFRGRVLARAIFFLPVLLATNLLSIEQSSNLAEVAQTVTGGGDAGLKSSELEALLLQSGFGSGLTMYITGSVNRIYEIISHSGVQILIFLAGLQSVPPALYEAAKIEGTTGYEAFWKITFPMVSPLILTNIVYTVIDSYNYNKLSVLINDTAFKALNFSLSAAMSWAYFAVASIILLILVRLVSRKVFYFD</sequence>
<evidence type="ECO:0000256" key="5">
    <source>
        <dbReference type="ARBA" id="ARBA00022989"/>
    </source>
</evidence>
<dbReference type="RefSeq" id="WP_160043408.1">
    <property type="nucleotide sequence ID" value="NZ_BORQ01000008.1"/>
</dbReference>
<dbReference type="PANTHER" id="PTHR43227:SF3">
    <property type="entry name" value="BINDING-PROTEIN-DEPENDENT TRANSPORT SYSTEMS INNER MEMBRANE COMPONENT"/>
    <property type="match status" value="1"/>
</dbReference>
<evidence type="ECO:0000256" key="1">
    <source>
        <dbReference type="ARBA" id="ARBA00004651"/>
    </source>
</evidence>
<proteinExistence type="inferred from homology"/>
<dbReference type="AlphaFoldDB" id="A0A919XNL4"/>
<evidence type="ECO:0000256" key="6">
    <source>
        <dbReference type="ARBA" id="ARBA00023136"/>
    </source>
</evidence>
<feature type="domain" description="ABC transmembrane type-1" evidence="8">
    <location>
        <begin position="76"/>
        <end position="290"/>
    </location>
</feature>
<evidence type="ECO:0000256" key="2">
    <source>
        <dbReference type="ARBA" id="ARBA00022448"/>
    </source>
</evidence>
<feature type="transmembrane region" description="Helical" evidence="7">
    <location>
        <begin position="12"/>
        <end position="35"/>
    </location>
</feature>
<comment type="similarity">
    <text evidence="7">Belongs to the binding-protein-dependent transport system permease family.</text>
</comment>
<keyword evidence="5 7" id="KW-1133">Transmembrane helix</keyword>
<keyword evidence="6 7" id="KW-0472">Membrane</keyword>
<feature type="transmembrane region" description="Helical" evidence="7">
    <location>
        <begin position="259"/>
        <end position="283"/>
    </location>
</feature>
<evidence type="ECO:0000256" key="3">
    <source>
        <dbReference type="ARBA" id="ARBA00022475"/>
    </source>
</evidence>
<dbReference type="Gene3D" id="1.10.3720.10">
    <property type="entry name" value="MetI-like"/>
    <property type="match status" value="1"/>
</dbReference>
<gene>
    <name evidence="9" type="ORF">J2TS6_52360</name>
</gene>
<dbReference type="InterPro" id="IPR035906">
    <property type="entry name" value="MetI-like_sf"/>
</dbReference>
<dbReference type="SUPFAM" id="SSF161098">
    <property type="entry name" value="MetI-like"/>
    <property type="match status" value="1"/>
</dbReference>
<evidence type="ECO:0000256" key="7">
    <source>
        <dbReference type="RuleBase" id="RU363032"/>
    </source>
</evidence>
<dbReference type="InterPro" id="IPR000515">
    <property type="entry name" value="MetI-like"/>
</dbReference>
<evidence type="ECO:0000313" key="9">
    <source>
        <dbReference type="EMBL" id="GIO34095.1"/>
    </source>
</evidence>
<dbReference type="InterPro" id="IPR050809">
    <property type="entry name" value="UgpAE/MalFG_permease"/>
</dbReference>
<feature type="transmembrane region" description="Helical" evidence="7">
    <location>
        <begin position="217"/>
        <end position="239"/>
    </location>
</feature>
<keyword evidence="3" id="KW-1003">Cell membrane</keyword>
<dbReference type="GO" id="GO:0055085">
    <property type="term" value="P:transmembrane transport"/>
    <property type="evidence" value="ECO:0007669"/>
    <property type="project" value="InterPro"/>
</dbReference>
<dbReference type="PROSITE" id="PS50928">
    <property type="entry name" value="ABC_TM1"/>
    <property type="match status" value="1"/>
</dbReference>